<dbReference type="Proteomes" id="UP000003843">
    <property type="component" value="Unassembled WGS sequence"/>
</dbReference>
<dbReference type="AlphaFoldDB" id="D0W8Q4"/>
<name>D0W8Q4_NEILA</name>
<gene>
    <name evidence="2" type="ORF">NEILACOT_03908</name>
</gene>
<comment type="caution">
    <text evidence="2">The sequence shown here is derived from an EMBL/GenBank/DDBJ whole genome shotgun (WGS) entry which is preliminary data.</text>
</comment>
<evidence type="ECO:0000256" key="1">
    <source>
        <dbReference type="SAM" id="MobiDB-lite"/>
    </source>
</evidence>
<evidence type="ECO:0000313" key="2">
    <source>
        <dbReference type="EMBL" id="EEZ75999.1"/>
    </source>
</evidence>
<reference evidence="2 3" key="1">
    <citation type="submission" date="2009-10" db="EMBL/GenBank/DDBJ databases">
        <authorList>
            <person name="Weinstock G."/>
            <person name="Sodergren E."/>
            <person name="Clifton S."/>
            <person name="Fulton L."/>
            <person name="Fulton B."/>
            <person name="Courtney L."/>
            <person name="Fronick C."/>
            <person name="Harrison M."/>
            <person name="Strong C."/>
            <person name="Farmer C."/>
            <person name="Delahaunty K."/>
            <person name="Markovic C."/>
            <person name="Hall O."/>
            <person name="Minx P."/>
            <person name="Tomlinson C."/>
            <person name="Mitreva M."/>
            <person name="Nelson J."/>
            <person name="Hou S."/>
            <person name="Wollam A."/>
            <person name="Pepin K.H."/>
            <person name="Johnson M."/>
            <person name="Bhonagiri V."/>
            <person name="Nash W.E."/>
            <person name="Warren W."/>
            <person name="Chinwalla A."/>
            <person name="Mardis E.R."/>
            <person name="Wilson R.K."/>
        </authorList>
    </citation>
    <scope>NUCLEOTIDE SEQUENCE [LARGE SCALE GENOMIC DNA]</scope>
    <source>
        <strain evidence="2 3">ATCC 23970</strain>
    </source>
</reference>
<proteinExistence type="predicted"/>
<dbReference type="EMBL" id="ACEQ02000009">
    <property type="protein sequence ID" value="EEZ75999.1"/>
    <property type="molecule type" value="Genomic_DNA"/>
</dbReference>
<protein>
    <submittedName>
        <fullName evidence="2">Uncharacterized protein</fullName>
    </submittedName>
</protein>
<sequence length="70" mass="8088">MPSSSSRRINRKPICPTQSSPYRPDTVRYNPPRYVSAAGRACRKVRKVTPENNVSRFQTAYDMDNFIRPV</sequence>
<feature type="region of interest" description="Disordered" evidence="1">
    <location>
        <begin position="1"/>
        <end position="31"/>
    </location>
</feature>
<organism evidence="2 3">
    <name type="scientific">Neisseria lactamica ATCC 23970</name>
    <dbReference type="NCBI Taxonomy" id="546265"/>
    <lineage>
        <taxon>Bacteria</taxon>
        <taxon>Pseudomonadati</taxon>
        <taxon>Pseudomonadota</taxon>
        <taxon>Betaproteobacteria</taxon>
        <taxon>Neisseriales</taxon>
        <taxon>Neisseriaceae</taxon>
        <taxon>Neisseria</taxon>
    </lineage>
</organism>
<dbReference type="RefSeq" id="WP_003708510.1">
    <property type="nucleotide sequence ID" value="NZ_KN046803.1"/>
</dbReference>
<evidence type="ECO:0000313" key="3">
    <source>
        <dbReference type="Proteomes" id="UP000003843"/>
    </source>
</evidence>
<accession>D0W8Q4</accession>